<feature type="region of interest" description="Disordered" evidence="1">
    <location>
        <begin position="84"/>
        <end position="130"/>
    </location>
</feature>
<feature type="compositionally biased region" description="Low complexity" evidence="1">
    <location>
        <begin position="88"/>
        <end position="101"/>
    </location>
</feature>
<accession>A0AAU6W2F5</accession>
<evidence type="ECO:0008006" key="3">
    <source>
        <dbReference type="Google" id="ProtNLM"/>
    </source>
</evidence>
<proteinExistence type="predicted"/>
<name>A0AAU6W2F5_9VIRU</name>
<dbReference type="EMBL" id="PP179328">
    <property type="protein sequence ID" value="XAI70841.1"/>
    <property type="molecule type" value="Genomic_DNA"/>
</dbReference>
<dbReference type="PANTHER" id="PTHR24637">
    <property type="entry name" value="COLLAGEN"/>
    <property type="match status" value="1"/>
</dbReference>
<protein>
    <recommendedName>
        <fullName evidence="3">Tail fiber protein</fullName>
    </recommendedName>
</protein>
<feature type="region of interest" description="Disordered" evidence="1">
    <location>
        <begin position="151"/>
        <end position="194"/>
    </location>
</feature>
<gene>
    <name evidence="2" type="ORF">Orisa02_00040</name>
</gene>
<organism evidence="2">
    <name type="scientific">Pseudomonas phage Orisa02</name>
    <dbReference type="NCBI Taxonomy" id="3138543"/>
    <lineage>
        <taxon>Viruses</taxon>
    </lineage>
</organism>
<feature type="compositionally biased region" description="Low complexity" evidence="1">
    <location>
        <begin position="112"/>
        <end position="130"/>
    </location>
</feature>
<reference evidence="2" key="1">
    <citation type="journal article" date="2024" name="J. Gen. Virol.">
        <title>Novel phages of Pseudomonas syringae unveil numerous potential auxiliary metabolic genes.</title>
        <authorList>
            <person name="Feltin C."/>
            <person name="Garneau J.R."/>
            <person name="Morris C.E."/>
            <person name="Berard A."/>
            <person name="Torres-Barcelo C."/>
        </authorList>
    </citation>
    <scope>NUCLEOTIDE SEQUENCE</scope>
</reference>
<evidence type="ECO:0000313" key="2">
    <source>
        <dbReference type="EMBL" id="XAI70841.1"/>
    </source>
</evidence>
<sequence length="306" mass="30393">MLKSIIGLMTLLPALTMAAGNDLFIDQRRSDDSITEKKRITVPLSDALIGYNASSRSPVAFTFGTNLVLTNGVLNAPLTAGPKGDTGAAGANGQPGPAGANGRDGTNGSNGVSPALSIGSVSSGSTSSAMLTGTQSAPILNLVLQKGDAGATGAASTVPGPAGQDSTVPGPPGATGATGPAGSPAPTPTQSTASRALNTIYRVSTTRPAWVTYSVQLTVTATIAGGQNGDVVLEIASDAGFTTSVQTLSISGLGQVYSLAVAIQGVQPQTGVVSGFVPAGYYARLRTVNNTGAPTYLFRAGQETIL</sequence>
<feature type="compositionally biased region" description="Low complexity" evidence="1">
    <location>
        <begin position="174"/>
        <end position="194"/>
    </location>
</feature>
<evidence type="ECO:0000256" key="1">
    <source>
        <dbReference type="SAM" id="MobiDB-lite"/>
    </source>
</evidence>